<keyword evidence="1" id="KW-0175">Coiled coil</keyword>
<organism evidence="2">
    <name type="scientific">viral metagenome</name>
    <dbReference type="NCBI Taxonomy" id="1070528"/>
    <lineage>
        <taxon>unclassified sequences</taxon>
        <taxon>metagenomes</taxon>
        <taxon>organismal metagenomes</taxon>
    </lineage>
</organism>
<dbReference type="AlphaFoldDB" id="A0A6C0ADW2"/>
<reference evidence="2" key="1">
    <citation type="journal article" date="2020" name="Nature">
        <title>Giant virus diversity and host interactions through global metagenomics.</title>
        <authorList>
            <person name="Schulz F."/>
            <person name="Roux S."/>
            <person name="Paez-Espino D."/>
            <person name="Jungbluth S."/>
            <person name="Walsh D.A."/>
            <person name="Denef V.J."/>
            <person name="McMahon K.D."/>
            <person name="Konstantinidis K.T."/>
            <person name="Eloe-Fadrosh E.A."/>
            <person name="Kyrpides N.C."/>
            <person name="Woyke T."/>
        </authorList>
    </citation>
    <scope>NUCLEOTIDE SEQUENCE</scope>
    <source>
        <strain evidence="2">GVMAG-S-1021933-23</strain>
    </source>
</reference>
<name>A0A6C0ADW2_9ZZZZ</name>
<feature type="coiled-coil region" evidence="1">
    <location>
        <begin position="5"/>
        <end position="54"/>
    </location>
</feature>
<sequence>MTSLLSEIENDIRFLSKNLEYCNKNAVYMQPFLLNEIKEEISNYQNHAAIINNSGIFKKTHFPETTEKYLKMIQTSSP</sequence>
<evidence type="ECO:0000313" key="2">
    <source>
        <dbReference type="EMBL" id="QHS77908.1"/>
    </source>
</evidence>
<accession>A0A6C0ADW2</accession>
<dbReference type="EMBL" id="MN740593">
    <property type="protein sequence ID" value="QHS77908.1"/>
    <property type="molecule type" value="Genomic_DNA"/>
</dbReference>
<proteinExistence type="predicted"/>
<evidence type="ECO:0000256" key="1">
    <source>
        <dbReference type="SAM" id="Coils"/>
    </source>
</evidence>
<protein>
    <submittedName>
        <fullName evidence="2">Uncharacterized protein</fullName>
    </submittedName>
</protein>